<dbReference type="AlphaFoldDB" id="A0A450Y1G5"/>
<name>A0A450Y1G5_9GAMM</name>
<proteinExistence type="predicted"/>
<evidence type="ECO:0008006" key="3">
    <source>
        <dbReference type="Google" id="ProtNLM"/>
    </source>
</evidence>
<gene>
    <name evidence="2" type="ORF">BECKMB1821H_GA0114242_11147</name>
    <name evidence="1" type="ORF">BECKMB1821I_GA0114274_11147</name>
</gene>
<dbReference type="EMBL" id="CAADGH010000114">
    <property type="protein sequence ID" value="VFK77252.1"/>
    <property type="molecule type" value="Genomic_DNA"/>
</dbReference>
<sequence>MKADCGDLRGYKLWEKPDYKNSYNPHITIYKGKDKNMAANAYKRISSFDKKYKCTDYEFLVHIVPQSDLNPWL</sequence>
<reference evidence="1" key="1">
    <citation type="submission" date="2019-02" db="EMBL/GenBank/DDBJ databases">
        <authorList>
            <person name="Gruber-Vodicka R. H."/>
            <person name="Seah K. B. B."/>
        </authorList>
    </citation>
    <scope>NUCLEOTIDE SEQUENCE</scope>
    <source>
        <strain evidence="2">BECK_BZ198</strain>
        <strain evidence="1">BECK_BZ199</strain>
    </source>
</reference>
<protein>
    <recommendedName>
        <fullName evidence="3">2'-5' RNA ligase superfamily protein</fullName>
    </recommendedName>
</protein>
<evidence type="ECO:0000313" key="2">
    <source>
        <dbReference type="EMBL" id="VFK77252.1"/>
    </source>
</evidence>
<accession>A0A450Y1G5</accession>
<organism evidence="1">
    <name type="scientific">Candidatus Kentrum sp. MB</name>
    <dbReference type="NCBI Taxonomy" id="2138164"/>
    <lineage>
        <taxon>Bacteria</taxon>
        <taxon>Pseudomonadati</taxon>
        <taxon>Pseudomonadota</taxon>
        <taxon>Gammaproteobacteria</taxon>
        <taxon>Candidatus Kentrum</taxon>
    </lineage>
</organism>
<evidence type="ECO:0000313" key="1">
    <source>
        <dbReference type="EMBL" id="VFK35373.1"/>
    </source>
</evidence>
<dbReference type="EMBL" id="CAADFQ010000114">
    <property type="protein sequence ID" value="VFK35373.1"/>
    <property type="molecule type" value="Genomic_DNA"/>
</dbReference>